<dbReference type="EMBL" id="QUOT01000001">
    <property type="protein sequence ID" value="REL32418.1"/>
    <property type="molecule type" value="Genomic_DNA"/>
</dbReference>
<dbReference type="GO" id="GO:0010945">
    <property type="term" value="F:coenzyme A diphosphatase activity"/>
    <property type="evidence" value="ECO:0007669"/>
    <property type="project" value="InterPro"/>
</dbReference>
<protein>
    <submittedName>
        <fullName evidence="8">CoA pyrophosphatase</fullName>
    </submittedName>
</protein>
<accession>A0A3E0U635</accession>
<dbReference type="InterPro" id="IPR015797">
    <property type="entry name" value="NUDIX_hydrolase-like_dom_sf"/>
</dbReference>
<evidence type="ECO:0000313" key="9">
    <source>
        <dbReference type="Proteomes" id="UP000256899"/>
    </source>
</evidence>
<evidence type="ECO:0000256" key="3">
    <source>
        <dbReference type="ARBA" id="ARBA00022723"/>
    </source>
</evidence>
<keyword evidence="3" id="KW-0479">Metal-binding</keyword>
<name>A0A3E0U635_9GAMM</name>
<sequence length="210" mass="23197">MNKQDFIQKFQLQPLEPSSQTFVFPSKLKEAAVLIALCEMNKGEVSNAEVVSDKAQDELSLSVVLTKRASHLKHHAGQISFPGGKVESSDASKAETALREAEEEIGLNRQQVTVLGQLSDYHTVTGFNVTPVVGVISGDFDLSIDENEVAEVFTVPLKHFIDGDSHTKLPMYHRGHKHYVHFMPYQEHQIWGATAAIIADLVAHLMPQPA</sequence>
<dbReference type="PANTHER" id="PTHR12992:SF11">
    <property type="entry name" value="MITOCHONDRIAL COENZYME A DIPHOSPHATASE NUDT8"/>
    <property type="match status" value="1"/>
</dbReference>
<comment type="caution">
    <text evidence="8">The sequence shown here is derived from an EMBL/GenBank/DDBJ whole genome shotgun (WGS) entry which is preliminary data.</text>
</comment>
<comment type="cofactor">
    <cofactor evidence="2">
        <name>Mg(2+)</name>
        <dbReference type="ChEBI" id="CHEBI:18420"/>
    </cofactor>
</comment>
<keyword evidence="4" id="KW-0378">Hydrolase</keyword>
<evidence type="ECO:0000256" key="2">
    <source>
        <dbReference type="ARBA" id="ARBA00001946"/>
    </source>
</evidence>
<dbReference type="PANTHER" id="PTHR12992">
    <property type="entry name" value="NUDIX HYDROLASE"/>
    <property type="match status" value="1"/>
</dbReference>
<reference evidence="9" key="1">
    <citation type="submission" date="2018-08" db="EMBL/GenBank/DDBJ databases">
        <title>Thalassotalea euphylliae genome.</title>
        <authorList>
            <person name="Summers S."/>
            <person name="Rice S.A."/>
            <person name="Freckelton M.L."/>
            <person name="Nedved B.T."/>
            <person name="Hadfield M.G."/>
        </authorList>
    </citation>
    <scope>NUCLEOTIDE SEQUENCE [LARGE SCALE GENOMIC DNA]</scope>
    <source>
        <strain evidence="9">H3</strain>
    </source>
</reference>
<evidence type="ECO:0000256" key="5">
    <source>
        <dbReference type="ARBA" id="ARBA00022842"/>
    </source>
</evidence>
<dbReference type="InterPro" id="IPR000086">
    <property type="entry name" value="NUDIX_hydrolase_dom"/>
</dbReference>
<evidence type="ECO:0000256" key="4">
    <source>
        <dbReference type="ARBA" id="ARBA00022801"/>
    </source>
</evidence>
<organism evidence="8 9">
    <name type="scientific">Thalassotalea euphylliae</name>
    <dbReference type="NCBI Taxonomy" id="1655234"/>
    <lineage>
        <taxon>Bacteria</taxon>
        <taxon>Pseudomonadati</taxon>
        <taxon>Pseudomonadota</taxon>
        <taxon>Gammaproteobacteria</taxon>
        <taxon>Alteromonadales</taxon>
        <taxon>Colwelliaceae</taxon>
        <taxon>Thalassotalea</taxon>
    </lineage>
</organism>
<keyword evidence="5" id="KW-0460">Magnesium</keyword>
<gene>
    <name evidence="8" type="ORF">DXX94_17805</name>
</gene>
<proteinExistence type="predicted"/>
<dbReference type="Pfam" id="PF00293">
    <property type="entry name" value="NUDIX"/>
    <property type="match status" value="1"/>
</dbReference>
<evidence type="ECO:0000256" key="6">
    <source>
        <dbReference type="ARBA" id="ARBA00023211"/>
    </source>
</evidence>
<dbReference type="NCBIfam" id="NF007980">
    <property type="entry name" value="PRK10707.1"/>
    <property type="match status" value="1"/>
</dbReference>
<keyword evidence="9" id="KW-1185">Reference proteome</keyword>
<dbReference type="SUPFAM" id="SSF55811">
    <property type="entry name" value="Nudix"/>
    <property type="match status" value="1"/>
</dbReference>
<comment type="cofactor">
    <cofactor evidence="1">
        <name>Mn(2+)</name>
        <dbReference type="ChEBI" id="CHEBI:29035"/>
    </cofactor>
</comment>
<feature type="domain" description="Nudix hydrolase" evidence="7">
    <location>
        <begin position="46"/>
        <end position="177"/>
    </location>
</feature>
<evidence type="ECO:0000256" key="1">
    <source>
        <dbReference type="ARBA" id="ARBA00001936"/>
    </source>
</evidence>
<dbReference type="InterPro" id="IPR045121">
    <property type="entry name" value="CoAse"/>
</dbReference>
<dbReference type="CDD" id="cd03426">
    <property type="entry name" value="NUDIX_CoAse_Nudt7"/>
    <property type="match status" value="1"/>
</dbReference>
<dbReference type="PROSITE" id="PS51462">
    <property type="entry name" value="NUDIX"/>
    <property type="match status" value="1"/>
</dbReference>
<keyword evidence="6" id="KW-0464">Manganese</keyword>
<dbReference type="RefSeq" id="WP_116017962.1">
    <property type="nucleotide sequence ID" value="NZ_QUOT01000001.1"/>
</dbReference>
<dbReference type="AlphaFoldDB" id="A0A3E0U635"/>
<dbReference type="GO" id="GO:0046872">
    <property type="term" value="F:metal ion binding"/>
    <property type="evidence" value="ECO:0007669"/>
    <property type="project" value="UniProtKB-KW"/>
</dbReference>
<evidence type="ECO:0000259" key="7">
    <source>
        <dbReference type="PROSITE" id="PS51462"/>
    </source>
</evidence>
<dbReference type="Proteomes" id="UP000256899">
    <property type="component" value="Unassembled WGS sequence"/>
</dbReference>
<dbReference type="Gene3D" id="3.90.79.10">
    <property type="entry name" value="Nucleoside Triphosphate Pyrophosphohydrolase"/>
    <property type="match status" value="1"/>
</dbReference>
<evidence type="ECO:0000313" key="8">
    <source>
        <dbReference type="EMBL" id="REL32418.1"/>
    </source>
</evidence>